<keyword evidence="4" id="KW-0256">Endoplasmic reticulum</keyword>
<evidence type="ECO:0000313" key="10">
    <source>
        <dbReference type="Proteomes" id="UP000053660"/>
    </source>
</evidence>
<evidence type="ECO:0000259" key="8">
    <source>
        <dbReference type="SMART" id="SM00973"/>
    </source>
</evidence>
<dbReference type="AlphaFoldDB" id="A0A0B1T040"/>
<keyword evidence="10" id="KW-1185">Reference proteome</keyword>
<keyword evidence="7" id="KW-0143">Chaperone</keyword>
<gene>
    <name evidence="9" type="ORF">OESDEN_11417</name>
</gene>
<dbReference type="GO" id="GO:0003723">
    <property type="term" value="F:RNA binding"/>
    <property type="evidence" value="ECO:0007669"/>
    <property type="project" value="TreeGrafter"/>
</dbReference>
<accession>A0A0B1T040</accession>
<dbReference type="InterPro" id="IPR014756">
    <property type="entry name" value="Ig_E-set"/>
</dbReference>
<sequence length="349" mass="40560">MDTLRPSPYGRIASIYYLRHESVKFLLEELGPEDSIEDLLKTLSHIPEYDEIPVRHNEDVTNTQLQRKLRIRFATSVMDSSHTKAHLLFQAHFSRTDIPTDYRTDLKSVLDQCVRILQAMRDICQLNGWLSTMLRITILQQMCHSGRWHDDHPLLCLPHLRSYDVERIGDRVTIPLMQDQFGVEKASGSDIVEKRAMNVLLESTTLEEFEIKEVVRALCRWPILSISGVRLLKGVKEFRVDDEWIQLEHNSHYKLHFHASMLGPNRFNTEAFLTQWSKEKTASWIVLIGEKDTDRLISISHVNAVQGDRSVRIDFVTPDKRGRCYLTVFVMSDCYLGIDQELQIKAELL</sequence>
<evidence type="ECO:0000256" key="3">
    <source>
        <dbReference type="ARBA" id="ARBA00022692"/>
    </source>
</evidence>
<dbReference type="GO" id="GO:0016020">
    <property type="term" value="C:membrane"/>
    <property type="evidence" value="ECO:0007669"/>
    <property type="project" value="UniProtKB-SubCell"/>
</dbReference>
<dbReference type="GO" id="GO:0043138">
    <property type="term" value="F:3'-5' DNA helicase activity"/>
    <property type="evidence" value="ECO:0007669"/>
    <property type="project" value="TreeGrafter"/>
</dbReference>
<dbReference type="SUPFAM" id="SSF81296">
    <property type="entry name" value="E set domains"/>
    <property type="match status" value="1"/>
</dbReference>
<reference evidence="9 10" key="1">
    <citation type="submission" date="2014-03" db="EMBL/GenBank/DDBJ databases">
        <title>Draft genome of the hookworm Oesophagostomum dentatum.</title>
        <authorList>
            <person name="Mitreva M."/>
        </authorList>
    </citation>
    <scope>NUCLEOTIDE SEQUENCE [LARGE SCALE GENOMIC DNA]</scope>
    <source>
        <strain evidence="9 10">OD-Hann</strain>
    </source>
</reference>
<evidence type="ECO:0000313" key="9">
    <source>
        <dbReference type="EMBL" id="KHJ88780.1"/>
    </source>
</evidence>
<name>A0A0B1T040_OESDE</name>
<comment type="subcellular location">
    <subcellularLocation>
        <location evidence="2">Endoplasmic reticulum</location>
    </subcellularLocation>
    <subcellularLocation>
        <location evidence="1">Membrane</location>
        <topology evidence="1">Multi-pass membrane protein</topology>
    </subcellularLocation>
</comment>
<evidence type="ECO:0000256" key="4">
    <source>
        <dbReference type="ARBA" id="ARBA00022824"/>
    </source>
</evidence>
<evidence type="ECO:0000256" key="5">
    <source>
        <dbReference type="ARBA" id="ARBA00022989"/>
    </source>
</evidence>
<dbReference type="OrthoDB" id="5575at2759"/>
<dbReference type="Gene3D" id="1.10.3380.10">
    <property type="entry name" value="Sec63 N-terminal domain-like domain"/>
    <property type="match status" value="1"/>
</dbReference>
<keyword evidence="6" id="KW-0472">Membrane</keyword>
<dbReference type="EMBL" id="KN555217">
    <property type="protein sequence ID" value="KHJ88780.1"/>
    <property type="molecule type" value="Genomic_DNA"/>
</dbReference>
<feature type="domain" description="SEC63" evidence="8">
    <location>
        <begin position="6"/>
        <end position="346"/>
    </location>
</feature>
<evidence type="ECO:0000256" key="2">
    <source>
        <dbReference type="ARBA" id="ARBA00004240"/>
    </source>
</evidence>
<dbReference type="SMART" id="SM00973">
    <property type="entry name" value="Sec63"/>
    <property type="match status" value="1"/>
</dbReference>
<dbReference type="PANTHER" id="PTHR24075:SF6">
    <property type="entry name" value="ACTIVATING SIGNAL COINTEGRATOR 1 COMPLEX SUBUNIT 3"/>
    <property type="match status" value="1"/>
</dbReference>
<evidence type="ECO:0000256" key="6">
    <source>
        <dbReference type="ARBA" id="ARBA00023136"/>
    </source>
</evidence>
<dbReference type="InterPro" id="IPR035892">
    <property type="entry name" value="C2_domain_sf"/>
</dbReference>
<keyword evidence="5" id="KW-1133">Transmembrane helix</keyword>
<dbReference type="FunFam" id="1.10.3380.10:FF:000002">
    <property type="entry name" value="Activating signal cointegrator 1 complex subunit 3"/>
    <property type="match status" value="1"/>
</dbReference>
<dbReference type="GO" id="GO:0005783">
    <property type="term" value="C:endoplasmic reticulum"/>
    <property type="evidence" value="ECO:0007669"/>
    <property type="project" value="UniProtKB-SubCell"/>
</dbReference>
<dbReference type="InterPro" id="IPR004179">
    <property type="entry name" value="Sec63-dom"/>
</dbReference>
<dbReference type="PANTHER" id="PTHR24075">
    <property type="entry name" value="SEC63 DOMAIN-CONTAINING"/>
    <property type="match status" value="1"/>
</dbReference>
<evidence type="ECO:0000256" key="1">
    <source>
        <dbReference type="ARBA" id="ARBA00004141"/>
    </source>
</evidence>
<dbReference type="SUPFAM" id="SSF158702">
    <property type="entry name" value="Sec63 N-terminal domain-like"/>
    <property type="match status" value="1"/>
</dbReference>
<organism evidence="9 10">
    <name type="scientific">Oesophagostomum dentatum</name>
    <name type="common">Nodular worm</name>
    <dbReference type="NCBI Taxonomy" id="61180"/>
    <lineage>
        <taxon>Eukaryota</taxon>
        <taxon>Metazoa</taxon>
        <taxon>Ecdysozoa</taxon>
        <taxon>Nematoda</taxon>
        <taxon>Chromadorea</taxon>
        <taxon>Rhabditida</taxon>
        <taxon>Rhabditina</taxon>
        <taxon>Rhabditomorpha</taxon>
        <taxon>Strongyloidea</taxon>
        <taxon>Strongylidae</taxon>
        <taxon>Oesophagostomum</taxon>
    </lineage>
</organism>
<protein>
    <submittedName>
        <fullName evidence="9">Sec63 domain protein</fullName>
    </submittedName>
</protein>
<proteinExistence type="predicted"/>
<dbReference type="GO" id="GO:0005634">
    <property type="term" value="C:nucleus"/>
    <property type="evidence" value="ECO:0007669"/>
    <property type="project" value="TreeGrafter"/>
</dbReference>
<keyword evidence="3" id="KW-0812">Transmembrane</keyword>
<evidence type="ECO:0000256" key="7">
    <source>
        <dbReference type="ARBA" id="ARBA00023186"/>
    </source>
</evidence>
<dbReference type="Gene3D" id="2.60.40.150">
    <property type="entry name" value="C2 domain"/>
    <property type="match status" value="1"/>
</dbReference>
<dbReference type="Proteomes" id="UP000053660">
    <property type="component" value="Unassembled WGS sequence"/>
</dbReference>
<dbReference type="Pfam" id="PF02889">
    <property type="entry name" value="Sec63"/>
    <property type="match status" value="1"/>
</dbReference>